<dbReference type="InterPro" id="IPR036396">
    <property type="entry name" value="Cyt_P450_sf"/>
</dbReference>
<evidence type="ECO:0000256" key="16">
    <source>
        <dbReference type="SAM" id="SignalP"/>
    </source>
</evidence>
<dbReference type="EMBL" id="GIFK01001250">
    <property type="protein sequence ID" value="NBJ58953.1"/>
    <property type="molecule type" value="Transcribed_RNA"/>
</dbReference>
<comment type="function">
    <text evidence="2">May be involved in the metabolism of insect hormones and in the breakdown of synthetic insecticides.</text>
</comment>
<sequence>MFEILLFVVIVLLAKLFFDYGYQYEDYFKDKGIKYLKPYFLIGNSGNLFTRRKTLKDMLIDIYFKFPEEKLFGSFEFRSPRVVLRDPELVKQLAVKEFDHFSTRRSVVSADDEPVFGNSLLSLNGEKWKEMRSTLSPAFTGSKMRLMFGLMSECAKQMVVFLNKVTKEKGPPTYEMKDFSSKMGTDIIATCAYGIQVNSLEHQDNEFYVNAKEMLNITKPLRLARVILFFIFPKLCKNLGISIFPKHIIEYFRNVIMATITYREKNNVYRPDMIQLLMEAKKGKLAHNANENDSAGFATVEESHHGKRTGKKDLSDADIFSQCILFFVAGYETISTTFSFTCYELAVNPDVQDKLFEEIRNANEELGEKSLDYDTLQKMKYLDMVVTEDLRKWPGMGFVDRKCTKEIVIDDGKGLRFEFVKDDTFVVPVFGFHYDPQYFPNPDKFDPERFSDENKHKIVPGTYLPFGVGPRNCIGSRFALVEIKVLLYYLILNFKIEATEKTQIPLKLTKDPIMKPEKGIWVQLTPRSQP</sequence>
<keyword evidence="8" id="KW-0256">Endoplasmic reticulum</keyword>
<organism evidence="17">
    <name type="scientific">Phlebotomus kandelakii</name>
    <dbReference type="NCBI Taxonomy" id="1109342"/>
    <lineage>
        <taxon>Eukaryota</taxon>
        <taxon>Metazoa</taxon>
        <taxon>Ecdysozoa</taxon>
        <taxon>Arthropoda</taxon>
        <taxon>Hexapoda</taxon>
        <taxon>Insecta</taxon>
        <taxon>Pterygota</taxon>
        <taxon>Neoptera</taxon>
        <taxon>Endopterygota</taxon>
        <taxon>Diptera</taxon>
        <taxon>Nematocera</taxon>
        <taxon>Psychodoidea</taxon>
        <taxon>Psychodidae</taxon>
        <taxon>Phlebotomus</taxon>
        <taxon>Larroussius</taxon>
    </lineage>
</organism>
<evidence type="ECO:0000256" key="5">
    <source>
        <dbReference type="ARBA" id="ARBA00010617"/>
    </source>
</evidence>
<evidence type="ECO:0000256" key="3">
    <source>
        <dbReference type="ARBA" id="ARBA00004174"/>
    </source>
</evidence>
<feature type="binding site" description="axial binding residue" evidence="14">
    <location>
        <position position="473"/>
    </location>
    <ligand>
        <name>heme</name>
        <dbReference type="ChEBI" id="CHEBI:30413"/>
    </ligand>
    <ligandPart>
        <name>Fe</name>
        <dbReference type="ChEBI" id="CHEBI:18248"/>
    </ligandPart>
</feature>
<dbReference type="PANTHER" id="PTHR24292:SF54">
    <property type="entry name" value="CYP9F3-RELATED"/>
    <property type="match status" value="1"/>
</dbReference>
<dbReference type="PRINTS" id="PR00385">
    <property type="entry name" value="P450"/>
</dbReference>
<keyword evidence="7 14" id="KW-0479">Metal-binding</keyword>
<comment type="similarity">
    <text evidence="5 15">Belongs to the cytochrome P450 family.</text>
</comment>
<reference evidence="17" key="1">
    <citation type="submission" date="2019-10" db="EMBL/GenBank/DDBJ databases">
        <title>Short sand fly seasons in Tbilisi, Georgia, hinder development of host immunity to saliva of the visceral leishmaniasis vector Phlebotomus kandelakii.</title>
        <authorList>
            <person name="Oliveira F."/>
            <person name="Giorgobiani E."/>
            <person name="Guimaraes-Costa A.B."/>
            <person name="Abdeladhim M."/>
            <person name="Oristian J."/>
            <person name="Tskhvaradze L."/>
            <person name="Tsertsvadze N."/>
            <person name="Zakalashvili M."/>
            <person name="Valenzuela J.G."/>
            <person name="Kamhawi S."/>
        </authorList>
    </citation>
    <scope>NUCLEOTIDE SEQUENCE</scope>
    <source>
        <strain evidence="17">Wild-capture in Tbilisi</strain>
        <tissue evidence="17">Salivary glands</tissue>
    </source>
</reference>
<dbReference type="Pfam" id="PF00067">
    <property type="entry name" value="p450"/>
    <property type="match status" value="1"/>
</dbReference>
<proteinExistence type="inferred from homology"/>
<keyword evidence="10 15" id="KW-0560">Oxidoreductase</keyword>
<dbReference type="PRINTS" id="PR00463">
    <property type="entry name" value="EP450I"/>
</dbReference>
<evidence type="ECO:0000256" key="9">
    <source>
        <dbReference type="ARBA" id="ARBA00022848"/>
    </source>
</evidence>
<dbReference type="PANTHER" id="PTHR24292">
    <property type="entry name" value="CYTOCHROME P450"/>
    <property type="match status" value="1"/>
</dbReference>
<keyword evidence="13" id="KW-0472">Membrane</keyword>
<accession>A0A6B2E9E1</accession>
<dbReference type="InterPro" id="IPR017972">
    <property type="entry name" value="Cyt_P450_CS"/>
</dbReference>
<dbReference type="GO" id="GO:0005789">
    <property type="term" value="C:endoplasmic reticulum membrane"/>
    <property type="evidence" value="ECO:0007669"/>
    <property type="project" value="UniProtKB-SubCell"/>
</dbReference>
<dbReference type="GO" id="GO:0020037">
    <property type="term" value="F:heme binding"/>
    <property type="evidence" value="ECO:0007669"/>
    <property type="project" value="InterPro"/>
</dbReference>
<feature type="signal peptide" evidence="16">
    <location>
        <begin position="1"/>
        <end position="23"/>
    </location>
</feature>
<dbReference type="SUPFAM" id="SSF48264">
    <property type="entry name" value="Cytochrome P450"/>
    <property type="match status" value="1"/>
</dbReference>
<evidence type="ECO:0000256" key="1">
    <source>
        <dbReference type="ARBA" id="ARBA00001971"/>
    </source>
</evidence>
<dbReference type="FunFam" id="1.10.630.10:FF:000042">
    <property type="entry name" value="Cytochrome P450"/>
    <property type="match status" value="1"/>
</dbReference>
<evidence type="ECO:0000256" key="11">
    <source>
        <dbReference type="ARBA" id="ARBA00023004"/>
    </source>
</evidence>
<comment type="subcellular location">
    <subcellularLocation>
        <location evidence="4">Endoplasmic reticulum membrane</location>
        <topology evidence="4">Peripheral membrane protein</topology>
    </subcellularLocation>
    <subcellularLocation>
        <location evidence="3">Microsome membrane</location>
        <topology evidence="3">Peripheral membrane protein</topology>
    </subcellularLocation>
</comment>
<dbReference type="InterPro" id="IPR002401">
    <property type="entry name" value="Cyt_P450_E_grp-I"/>
</dbReference>
<comment type="cofactor">
    <cofactor evidence="1 14">
        <name>heme</name>
        <dbReference type="ChEBI" id="CHEBI:30413"/>
    </cofactor>
</comment>
<dbReference type="GO" id="GO:0016705">
    <property type="term" value="F:oxidoreductase activity, acting on paired donors, with incorporation or reduction of molecular oxygen"/>
    <property type="evidence" value="ECO:0007669"/>
    <property type="project" value="InterPro"/>
</dbReference>
<evidence type="ECO:0000256" key="14">
    <source>
        <dbReference type="PIRSR" id="PIRSR602401-1"/>
    </source>
</evidence>
<evidence type="ECO:0000256" key="15">
    <source>
        <dbReference type="RuleBase" id="RU000461"/>
    </source>
</evidence>
<dbReference type="Gene3D" id="1.10.630.10">
    <property type="entry name" value="Cytochrome P450"/>
    <property type="match status" value="1"/>
</dbReference>
<feature type="chain" id="PRO_5025559550" evidence="16">
    <location>
        <begin position="24"/>
        <end position="530"/>
    </location>
</feature>
<name>A0A6B2E9E1_9DIPT</name>
<dbReference type="PROSITE" id="PS00086">
    <property type="entry name" value="CYTOCHROME_P450"/>
    <property type="match status" value="1"/>
</dbReference>
<evidence type="ECO:0000256" key="4">
    <source>
        <dbReference type="ARBA" id="ARBA00004406"/>
    </source>
</evidence>
<keyword evidence="6 14" id="KW-0349">Heme</keyword>
<keyword evidence="9" id="KW-0492">Microsome</keyword>
<evidence type="ECO:0000256" key="2">
    <source>
        <dbReference type="ARBA" id="ARBA00003690"/>
    </source>
</evidence>
<evidence type="ECO:0000256" key="13">
    <source>
        <dbReference type="ARBA" id="ARBA00023136"/>
    </source>
</evidence>
<protein>
    <submittedName>
        <fullName evidence="17">Putative cytochrome p450 9b2</fullName>
    </submittedName>
</protein>
<evidence type="ECO:0000256" key="8">
    <source>
        <dbReference type="ARBA" id="ARBA00022824"/>
    </source>
</evidence>
<keyword evidence="11 14" id="KW-0408">Iron</keyword>
<evidence type="ECO:0000256" key="12">
    <source>
        <dbReference type="ARBA" id="ARBA00023033"/>
    </source>
</evidence>
<dbReference type="GO" id="GO:0005506">
    <property type="term" value="F:iron ion binding"/>
    <property type="evidence" value="ECO:0007669"/>
    <property type="project" value="InterPro"/>
</dbReference>
<dbReference type="InterPro" id="IPR001128">
    <property type="entry name" value="Cyt_P450"/>
</dbReference>
<evidence type="ECO:0000313" key="17">
    <source>
        <dbReference type="EMBL" id="NBJ58953.1"/>
    </source>
</evidence>
<keyword evidence="12 15" id="KW-0503">Monooxygenase</keyword>
<dbReference type="CDD" id="cd11056">
    <property type="entry name" value="CYP6-like"/>
    <property type="match status" value="1"/>
</dbReference>
<keyword evidence="16" id="KW-0732">Signal</keyword>
<evidence type="ECO:0000256" key="6">
    <source>
        <dbReference type="ARBA" id="ARBA00022617"/>
    </source>
</evidence>
<dbReference type="AlphaFoldDB" id="A0A6B2E9E1"/>
<evidence type="ECO:0000256" key="7">
    <source>
        <dbReference type="ARBA" id="ARBA00022723"/>
    </source>
</evidence>
<evidence type="ECO:0000256" key="10">
    <source>
        <dbReference type="ARBA" id="ARBA00023002"/>
    </source>
</evidence>
<dbReference type="GO" id="GO:0004497">
    <property type="term" value="F:monooxygenase activity"/>
    <property type="evidence" value="ECO:0007669"/>
    <property type="project" value="UniProtKB-KW"/>
</dbReference>
<dbReference type="InterPro" id="IPR050476">
    <property type="entry name" value="Insect_CytP450_Detox"/>
</dbReference>